<dbReference type="InterPro" id="IPR032675">
    <property type="entry name" value="LRR_dom_sf"/>
</dbReference>
<protein>
    <recommendedName>
        <fullName evidence="14">Protein kinase domain-containing protein</fullName>
    </recommendedName>
</protein>
<keyword evidence="10 13" id="KW-0472">Membrane</keyword>
<dbReference type="SUPFAM" id="SSF56112">
    <property type="entry name" value="Protein kinase-like (PK-like)"/>
    <property type="match status" value="1"/>
</dbReference>
<keyword evidence="8 11" id="KW-0067">ATP-binding</keyword>
<keyword evidence="7" id="KW-0418">Kinase</keyword>
<dbReference type="PROSITE" id="PS00107">
    <property type="entry name" value="PROTEIN_KINASE_ATP"/>
    <property type="match status" value="1"/>
</dbReference>
<dbReference type="Pfam" id="PF00069">
    <property type="entry name" value="Pkinase"/>
    <property type="match status" value="1"/>
</dbReference>
<comment type="similarity">
    <text evidence="12">Belongs to the protein kinase superfamily.</text>
</comment>
<dbReference type="PANTHER" id="PTHR27008:SF585">
    <property type="entry name" value="PROTEIN KINASE DOMAIN-CONTAINING PROTEIN"/>
    <property type="match status" value="1"/>
</dbReference>
<evidence type="ECO:0000256" key="11">
    <source>
        <dbReference type="PROSITE-ProRule" id="PRU10141"/>
    </source>
</evidence>
<evidence type="ECO:0000256" key="6">
    <source>
        <dbReference type="ARBA" id="ARBA00022741"/>
    </source>
</evidence>
<evidence type="ECO:0000256" key="4">
    <source>
        <dbReference type="ARBA" id="ARBA00022692"/>
    </source>
</evidence>
<evidence type="ECO:0000256" key="2">
    <source>
        <dbReference type="ARBA" id="ARBA00022614"/>
    </source>
</evidence>
<name>A0ABR0DDA5_9LAMI</name>
<dbReference type="InterPro" id="IPR000719">
    <property type="entry name" value="Prot_kinase_dom"/>
</dbReference>
<comment type="caution">
    <text evidence="15">The sequence shown here is derived from an EMBL/GenBank/DDBJ whole genome shotgun (WGS) entry which is preliminary data.</text>
</comment>
<evidence type="ECO:0000256" key="8">
    <source>
        <dbReference type="ARBA" id="ARBA00022840"/>
    </source>
</evidence>
<evidence type="ECO:0000313" key="15">
    <source>
        <dbReference type="EMBL" id="KAK4487019.1"/>
    </source>
</evidence>
<dbReference type="InterPro" id="IPR051809">
    <property type="entry name" value="Plant_receptor-like_S/T_kinase"/>
</dbReference>
<keyword evidence="12" id="KW-0723">Serine/threonine-protein kinase</keyword>
<dbReference type="SUPFAM" id="SSF52058">
    <property type="entry name" value="L domain-like"/>
    <property type="match status" value="1"/>
</dbReference>
<evidence type="ECO:0000256" key="12">
    <source>
        <dbReference type="RuleBase" id="RU000304"/>
    </source>
</evidence>
<evidence type="ECO:0000313" key="16">
    <source>
        <dbReference type="Proteomes" id="UP001291926"/>
    </source>
</evidence>
<dbReference type="InterPro" id="IPR001611">
    <property type="entry name" value="Leu-rich_rpt"/>
</dbReference>
<dbReference type="Pfam" id="PF13855">
    <property type="entry name" value="LRR_8"/>
    <property type="match status" value="1"/>
</dbReference>
<evidence type="ECO:0000256" key="10">
    <source>
        <dbReference type="ARBA" id="ARBA00023136"/>
    </source>
</evidence>
<gene>
    <name evidence="15" type="ORF">RD792_006334</name>
</gene>
<keyword evidence="6 11" id="KW-0547">Nucleotide-binding</keyword>
<evidence type="ECO:0000256" key="13">
    <source>
        <dbReference type="SAM" id="Phobius"/>
    </source>
</evidence>
<keyword evidence="5" id="KW-0677">Repeat</keyword>
<feature type="domain" description="Protein kinase" evidence="14">
    <location>
        <begin position="204"/>
        <end position="478"/>
    </location>
</feature>
<dbReference type="EMBL" id="JAYDYQ010002152">
    <property type="protein sequence ID" value="KAK4487019.1"/>
    <property type="molecule type" value="Genomic_DNA"/>
</dbReference>
<dbReference type="PROSITE" id="PS00108">
    <property type="entry name" value="PROTEIN_KINASE_ST"/>
    <property type="match status" value="1"/>
</dbReference>
<organism evidence="15 16">
    <name type="scientific">Penstemon davidsonii</name>
    <dbReference type="NCBI Taxonomy" id="160366"/>
    <lineage>
        <taxon>Eukaryota</taxon>
        <taxon>Viridiplantae</taxon>
        <taxon>Streptophyta</taxon>
        <taxon>Embryophyta</taxon>
        <taxon>Tracheophyta</taxon>
        <taxon>Spermatophyta</taxon>
        <taxon>Magnoliopsida</taxon>
        <taxon>eudicotyledons</taxon>
        <taxon>Gunneridae</taxon>
        <taxon>Pentapetalae</taxon>
        <taxon>asterids</taxon>
        <taxon>lamiids</taxon>
        <taxon>Lamiales</taxon>
        <taxon>Plantaginaceae</taxon>
        <taxon>Cheloneae</taxon>
        <taxon>Penstemon</taxon>
    </lineage>
</organism>
<dbReference type="InterPro" id="IPR008271">
    <property type="entry name" value="Ser/Thr_kinase_AS"/>
</dbReference>
<comment type="subcellular location">
    <subcellularLocation>
        <location evidence="1">Membrane</location>
    </subcellularLocation>
</comment>
<accession>A0ABR0DDA5</accession>
<dbReference type="InterPro" id="IPR017441">
    <property type="entry name" value="Protein_kinase_ATP_BS"/>
</dbReference>
<keyword evidence="2" id="KW-0433">Leucine-rich repeat</keyword>
<dbReference type="Gene3D" id="1.10.510.10">
    <property type="entry name" value="Transferase(Phosphotransferase) domain 1"/>
    <property type="match status" value="1"/>
</dbReference>
<evidence type="ECO:0000256" key="1">
    <source>
        <dbReference type="ARBA" id="ARBA00004370"/>
    </source>
</evidence>
<dbReference type="PANTHER" id="PTHR27008">
    <property type="entry name" value="OS04G0122200 PROTEIN"/>
    <property type="match status" value="1"/>
</dbReference>
<dbReference type="Gene3D" id="3.30.200.20">
    <property type="entry name" value="Phosphorylase Kinase, domain 1"/>
    <property type="match status" value="1"/>
</dbReference>
<dbReference type="Gene3D" id="3.80.10.10">
    <property type="entry name" value="Ribonuclease Inhibitor"/>
    <property type="match status" value="1"/>
</dbReference>
<sequence>MFEGSLSDAIGNMNSLRGLNLSGNQLSGSIPSSIGELQSLTSLWLDNNKFNGSIPSSLGNMKALQYVDLSENNLSGSIPMSLETLTDLDYFNVSFNKLTGQIPDGGHFGNFTSELFIGNKGLCGASRFNVEVCKGNNQKSSRRNLLLTYILPPVSLIILVAASMIYLFKFRGKNSALLPFSESNLGLKHERISYYEILRATDNLDIANLIGKGSTGSVYKGTFSNEMIYAIKVFDIDVQGAFKSFDTECQIMRSLRHRNLVKVITSCSNLDFKALVLEYMPNENLEKWFYSPNYSLNIGQRLGIMIDVASAIEYLHQGYSSQIVHCDLKPSNILLDDDMVARVGDFGIAKLLTHDQRMAQTKTLGTIGYMAPEYGSGGLVSTFVDVYSYGILLMETFIKKRPTDEIFLGELTMKRWVSESFPNSIMQIVDNELLNADKEYSVKSNIEECLASIMELAIECTADLPDERPNMKDVHVRLKNINIKVVN</sequence>
<dbReference type="Proteomes" id="UP001291926">
    <property type="component" value="Unassembled WGS sequence"/>
</dbReference>
<dbReference type="SMART" id="SM00220">
    <property type="entry name" value="S_TKc"/>
    <property type="match status" value="1"/>
</dbReference>
<keyword evidence="9 13" id="KW-1133">Transmembrane helix</keyword>
<evidence type="ECO:0000259" key="14">
    <source>
        <dbReference type="PROSITE" id="PS50011"/>
    </source>
</evidence>
<feature type="binding site" evidence="11">
    <location>
        <position position="232"/>
    </location>
    <ligand>
        <name>ATP</name>
        <dbReference type="ChEBI" id="CHEBI:30616"/>
    </ligand>
</feature>
<keyword evidence="16" id="KW-1185">Reference proteome</keyword>
<proteinExistence type="inferred from homology"/>
<keyword evidence="4 13" id="KW-0812">Transmembrane</keyword>
<dbReference type="Pfam" id="PF00560">
    <property type="entry name" value="LRR_1"/>
    <property type="match status" value="1"/>
</dbReference>
<reference evidence="15 16" key="1">
    <citation type="journal article" date="2023" name="bioRxiv">
        <title>Genome report: Whole genome sequence and annotation of Penstemon davidsonii.</title>
        <authorList>
            <person name="Ostevik K.L."/>
            <person name="Alabady M."/>
            <person name="Zhang M."/>
            <person name="Rausher M.D."/>
        </authorList>
    </citation>
    <scope>NUCLEOTIDE SEQUENCE [LARGE SCALE GENOMIC DNA]</scope>
    <source>
        <strain evidence="15">DNT005</strain>
        <tissue evidence="15">Whole leaf</tissue>
    </source>
</reference>
<evidence type="ECO:0000256" key="7">
    <source>
        <dbReference type="ARBA" id="ARBA00022777"/>
    </source>
</evidence>
<keyword evidence="3" id="KW-0808">Transferase</keyword>
<evidence type="ECO:0000256" key="3">
    <source>
        <dbReference type="ARBA" id="ARBA00022679"/>
    </source>
</evidence>
<evidence type="ECO:0000256" key="9">
    <source>
        <dbReference type="ARBA" id="ARBA00022989"/>
    </source>
</evidence>
<evidence type="ECO:0000256" key="5">
    <source>
        <dbReference type="ARBA" id="ARBA00022737"/>
    </source>
</evidence>
<feature type="transmembrane region" description="Helical" evidence="13">
    <location>
        <begin position="146"/>
        <end position="168"/>
    </location>
</feature>
<dbReference type="InterPro" id="IPR011009">
    <property type="entry name" value="Kinase-like_dom_sf"/>
</dbReference>
<dbReference type="PROSITE" id="PS50011">
    <property type="entry name" value="PROTEIN_KINASE_DOM"/>
    <property type="match status" value="1"/>
</dbReference>